<reference evidence="2 3" key="1">
    <citation type="submission" date="2023-01" db="EMBL/GenBank/DDBJ databases">
        <authorList>
            <person name="Whitehead M."/>
        </authorList>
    </citation>
    <scope>NUCLEOTIDE SEQUENCE [LARGE SCALE GENOMIC DNA]</scope>
</reference>
<accession>A0AAV0W4H0</accession>
<proteinExistence type="predicted"/>
<comment type="caution">
    <text evidence="2">The sequence shown here is derived from an EMBL/GenBank/DDBJ whole genome shotgun (WGS) entry which is preliminary data.</text>
</comment>
<sequence length="132" mass="14638">MMNGGPARRWTARQQTNVITAEVTESLIIQTRRVDQRPSKALARLSGDNSYPHMRYPHTLITSTGIDGDGGVTRQTTPEGRTRLQQRTGRSSVGRGVEPKAQQQARKSDGADTAKAKRACDRRDSETVLNEY</sequence>
<dbReference type="AlphaFoldDB" id="A0AAV0W4H0"/>
<evidence type="ECO:0000313" key="2">
    <source>
        <dbReference type="EMBL" id="CAI6350684.1"/>
    </source>
</evidence>
<feature type="compositionally biased region" description="Basic and acidic residues" evidence="1">
    <location>
        <begin position="106"/>
        <end position="126"/>
    </location>
</feature>
<evidence type="ECO:0000313" key="3">
    <source>
        <dbReference type="Proteomes" id="UP001160148"/>
    </source>
</evidence>
<feature type="compositionally biased region" description="Polar residues" evidence="1">
    <location>
        <begin position="73"/>
        <end position="91"/>
    </location>
</feature>
<evidence type="ECO:0000256" key="1">
    <source>
        <dbReference type="SAM" id="MobiDB-lite"/>
    </source>
</evidence>
<dbReference type="Proteomes" id="UP001160148">
    <property type="component" value="Unassembled WGS sequence"/>
</dbReference>
<keyword evidence="3" id="KW-1185">Reference proteome</keyword>
<name>A0AAV0W4H0_9HEMI</name>
<feature type="region of interest" description="Disordered" evidence="1">
    <location>
        <begin position="33"/>
        <end position="132"/>
    </location>
</feature>
<protein>
    <submittedName>
        <fullName evidence="2">Uncharacterized protein</fullName>
    </submittedName>
</protein>
<dbReference type="EMBL" id="CARXXK010000001">
    <property type="protein sequence ID" value="CAI6350684.1"/>
    <property type="molecule type" value="Genomic_DNA"/>
</dbReference>
<gene>
    <name evidence="2" type="ORF">MEUPH1_LOCUS7117</name>
</gene>
<organism evidence="2 3">
    <name type="scientific">Macrosiphum euphorbiae</name>
    <name type="common">potato aphid</name>
    <dbReference type="NCBI Taxonomy" id="13131"/>
    <lineage>
        <taxon>Eukaryota</taxon>
        <taxon>Metazoa</taxon>
        <taxon>Ecdysozoa</taxon>
        <taxon>Arthropoda</taxon>
        <taxon>Hexapoda</taxon>
        <taxon>Insecta</taxon>
        <taxon>Pterygota</taxon>
        <taxon>Neoptera</taxon>
        <taxon>Paraneoptera</taxon>
        <taxon>Hemiptera</taxon>
        <taxon>Sternorrhyncha</taxon>
        <taxon>Aphidomorpha</taxon>
        <taxon>Aphidoidea</taxon>
        <taxon>Aphididae</taxon>
        <taxon>Macrosiphini</taxon>
        <taxon>Macrosiphum</taxon>
    </lineage>
</organism>